<feature type="region of interest" description="Disordered" evidence="1">
    <location>
        <begin position="1"/>
        <end position="24"/>
    </location>
</feature>
<organism evidence="2 3">
    <name type="scientific">Cryphonectria parasitica (strain ATCC 38755 / EP155)</name>
    <dbReference type="NCBI Taxonomy" id="660469"/>
    <lineage>
        <taxon>Eukaryota</taxon>
        <taxon>Fungi</taxon>
        <taxon>Dikarya</taxon>
        <taxon>Ascomycota</taxon>
        <taxon>Pezizomycotina</taxon>
        <taxon>Sordariomycetes</taxon>
        <taxon>Sordariomycetidae</taxon>
        <taxon>Diaporthales</taxon>
        <taxon>Cryphonectriaceae</taxon>
        <taxon>Cryphonectria-Endothia species complex</taxon>
        <taxon>Cryphonectria</taxon>
    </lineage>
</organism>
<evidence type="ECO:0000256" key="1">
    <source>
        <dbReference type="SAM" id="MobiDB-lite"/>
    </source>
</evidence>
<name>A0A9P5CSB2_CRYP1</name>
<keyword evidence="3" id="KW-1185">Reference proteome</keyword>
<feature type="compositionally biased region" description="Basic and acidic residues" evidence="1">
    <location>
        <begin position="158"/>
        <end position="170"/>
    </location>
</feature>
<accession>A0A9P5CSB2</accession>
<comment type="caution">
    <text evidence="2">The sequence shown here is derived from an EMBL/GenBank/DDBJ whole genome shotgun (WGS) entry which is preliminary data.</text>
</comment>
<feature type="compositionally biased region" description="Acidic residues" evidence="1">
    <location>
        <begin position="183"/>
        <end position="192"/>
    </location>
</feature>
<gene>
    <name evidence="2" type="ORF">M406DRAFT_327533</name>
</gene>
<dbReference type="AlphaFoldDB" id="A0A9P5CSB2"/>
<dbReference type="RefSeq" id="XP_040780089.1">
    <property type="nucleotide sequence ID" value="XM_040920218.1"/>
</dbReference>
<dbReference type="Proteomes" id="UP000803844">
    <property type="component" value="Unassembled WGS sequence"/>
</dbReference>
<dbReference type="EMBL" id="MU032345">
    <property type="protein sequence ID" value="KAF3769128.1"/>
    <property type="molecule type" value="Genomic_DNA"/>
</dbReference>
<proteinExistence type="predicted"/>
<reference evidence="2" key="1">
    <citation type="journal article" date="2020" name="Phytopathology">
        <title>Genome sequence of the chestnut blight fungus Cryphonectria parasitica EP155: A fundamental resource for an archetypical invasive plant pathogen.</title>
        <authorList>
            <person name="Crouch J.A."/>
            <person name="Dawe A."/>
            <person name="Aerts A."/>
            <person name="Barry K."/>
            <person name="Churchill A.C.L."/>
            <person name="Grimwood J."/>
            <person name="Hillman B."/>
            <person name="Milgroom M.G."/>
            <person name="Pangilinan J."/>
            <person name="Smith M."/>
            <person name="Salamov A."/>
            <person name="Schmutz J."/>
            <person name="Yadav J."/>
            <person name="Grigoriev I.V."/>
            <person name="Nuss D."/>
        </authorList>
    </citation>
    <scope>NUCLEOTIDE SEQUENCE</scope>
    <source>
        <strain evidence="2">EP155</strain>
    </source>
</reference>
<sequence>MAQQLSSINIRSSKNRPGTSTTTNFQEQQAVRVAVDRVIDGLKAWDKQYSSNNIVRNLRLELAMNNEHTKHTILAITALVGGAAIPGKLWDYAGDTKAETKKWVTLLTELQGFLNWTKVERLRPASIKTIARKYIPTPRKTTAKVAANPKTPAATPVDPDHNSNPDHDDNPFEFTNLDVGESDHDDDNDSFV</sequence>
<evidence type="ECO:0000313" key="3">
    <source>
        <dbReference type="Proteomes" id="UP000803844"/>
    </source>
</evidence>
<evidence type="ECO:0000313" key="2">
    <source>
        <dbReference type="EMBL" id="KAF3769128.1"/>
    </source>
</evidence>
<protein>
    <submittedName>
        <fullName evidence="2">Uncharacterized protein</fullName>
    </submittedName>
</protein>
<feature type="region of interest" description="Disordered" evidence="1">
    <location>
        <begin position="140"/>
        <end position="192"/>
    </location>
</feature>
<dbReference type="GeneID" id="63837347"/>